<keyword evidence="3" id="KW-1185">Reference proteome</keyword>
<gene>
    <name evidence="2" type="ORF">HCK00_09100</name>
</gene>
<evidence type="ECO:0000313" key="3">
    <source>
        <dbReference type="Proteomes" id="UP000695264"/>
    </source>
</evidence>
<name>A0ABX1BSJ1_9ACTN</name>
<feature type="region of interest" description="Disordered" evidence="1">
    <location>
        <begin position="368"/>
        <end position="397"/>
    </location>
</feature>
<dbReference type="EMBL" id="JAATEN010000005">
    <property type="protein sequence ID" value="NJQ00692.1"/>
    <property type="molecule type" value="Genomic_DNA"/>
</dbReference>
<dbReference type="Proteomes" id="UP000695264">
    <property type="component" value="Unassembled WGS sequence"/>
</dbReference>
<reference evidence="2 3" key="1">
    <citation type="submission" date="2020-03" db="EMBL/GenBank/DDBJ databases">
        <title>WGS of actinomycetes isolated from Thailand.</title>
        <authorList>
            <person name="Thawai C."/>
        </authorList>
    </citation>
    <scope>NUCLEOTIDE SEQUENCE [LARGE SCALE GENOMIC DNA]</scope>
    <source>
        <strain evidence="2 3">PLAI 1-29</strain>
    </source>
</reference>
<organism evidence="2 3">
    <name type="scientific">Streptomyces zingiberis</name>
    <dbReference type="NCBI Taxonomy" id="2053010"/>
    <lineage>
        <taxon>Bacteria</taxon>
        <taxon>Bacillati</taxon>
        <taxon>Actinomycetota</taxon>
        <taxon>Actinomycetes</taxon>
        <taxon>Kitasatosporales</taxon>
        <taxon>Streptomycetaceae</taxon>
        <taxon>Streptomyces</taxon>
    </lineage>
</organism>
<sequence length="443" mass="44555">MNRQRVRLPVSRAPAARPDGASHRRGRRPGDAGGRPVTVARGGVVGAGRGRSECPGRPPGAGGGGGTGEAGGAGRAGGAGPGDGDGGCPGEPDARSGTAPAGAAGSGGTPPGPAGPKDAAGARRRAERRAERMAAGAEELEARLLDTVRGGLAGAGRGAWEETAARMIDAQAPGLEARVRELAAVAAAGGDPGRLLEECALLHLLNRALLGLPGLPEPLAATVRTRAGVPVRAAEVLATGERVRDRWLVLARRETTEGALTARRIWLRGTDTGRMALLLVFGAPGRPLPETDLPVGHALDAEVAFHPGARPLRVVLGECFSAPEVAPPPPGSGTGRALAAYGSALRADPWLAAWPAVLAGVVPIPPAAGPGPRPAEDGNGWQLADGDGRGALPVDPRAPERPGLWRLLAVSGGAPVTVSGECGHRGFLPHTAWSPETGEAIPL</sequence>
<evidence type="ECO:0000256" key="1">
    <source>
        <dbReference type="SAM" id="MobiDB-lite"/>
    </source>
</evidence>
<feature type="compositionally biased region" description="Gly residues" evidence="1">
    <location>
        <begin position="59"/>
        <end position="89"/>
    </location>
</feature>
<protein>
    <submittedName>
        <fullName evidence="2">SWIM zinc finger family protein</fullName>
    </submittedName>
</protein>
<feature type="region of interest" description="Disordered" evidence="1">
    <location>
        <begin position="1"/>
        <end position="135"/>
    </location>
</feature>
<accession>A0ABX1BSJ1</accession>
<evidence type="ECO:0000313" key="2">
    <source>
        <dbReference type="EMBL" id="NJQ00692.1"/>
    </source>
</evidence>
<proteinExistence type="predicted"/>
<comment type="caution">
    <text evidence="2">The sequence shown here is derived from an EMBL/GenBank/DDBJ whole genome shotgun (WGS) entry which is preliminary data.</text>
</comment>